<evidence type="ECO:0000259" key="2">
    <source>
        <dbReference type="Pfam" id="PF07510"/>
    </source>
</evidence>
<reference evidence="4" key="1">
    <citation type="submission" date="2017-02" db="EMBL/GenBank/DDBJ databases">
        <authorList>
            <person name="Varghese N."/>
            <person name="Submissions S."/>
        </authorList>
    </citation>
    <scope>NUCLEOTIDE SEQUENCE [LARGE SCALE GENOMIC DNA]</scope>
    <source>
        <strain evidence="4">9H-4</strain>
    </source>
</reference>
<proteinExistence type="predicted"/>
<dbReference type="Proteomes" id="UP000191040">
    <property type="component" value="Chromosome I"/>
</dbReference>
<name>A0A1T4Z0U2_9ACTN</name>
<evidence type="ECO:0000259" key="1">
    <source>
        <dbReference type="Pfam" id="PF03235"/>
    </source>
</evidence>
<dbReference type="STRING" id="1736691.SAMN06295964_1777"/>
<feature type="domain" description="GmrSD restriction endonucleases C-terminal" evidence="2">
    <location>
        <begin position="416"/>
        <end position="556"/>
    </location>
</feature>
<dbReference type="InterPro" id="IPR011089">
    <property type="entry name" value="GmrSD_C"/>
</dbReference>
<dbReference type="PANTHER" id="PTHR35149">
    <property type="entry name" value="SLL5132 PROTEIN"/>
    <property type="match status" value="1"/>
</dbReference>
<keyword evidence="4" id="KW-1185">Reference proteome</keyword>
<feature type="domain" description="GmrSD restriction endonucleases N-terminal" evidence="1">
    <location>
        <begin position="9"/>
        <end position="227"/>
    </location>
</feature>
<evidence type="ECO:0000313" key="3">
    <source>
        <dbReference type="EMBL" id="SKB07670.1"/>
    </source>
</evidence>
<dbReference type="PANTHER" id="PTHR35149:SF2">
    <property type="entry name" value="DUF262 DOMAIN-CONTAINING PROTEIN"/>
    <property type="match status" value="1"/>
</dbReference>
<dbReference type="InterPro" id="IPR004919">
    <property type="entry name" value="GmrSD_N"/>
</dbReference>
<organism evidence="3 4">
    <name type="scientific">Aeromicrobium choanae</name>
    <dbReference type="NCBI Taxonomy" id="1736691"/>
    <lineage>
        <taxon>Bacteria</taxon>
        <taxon>Bacillati</taxon>
        <taxon>Actinomycetota</taxon>
        <taxon>Actinomycetes</taxon>
        <taxon>Propionibacteriales</taxon>
        <taxon>Nocardioidaceae</taxon>
        <taxon>Aeromicrobium</taxon>
    </lineage>
</organism>
<gene>
    <name evidence="3" type="ORF">SAMN06295964_1777</name>
</gene>
<sequence>MKAQETQLKVILEGKRQFSIPLYQRRYSWKQKEWQSFWTAVRRQYDLVLQGGESLKRPTHFFGSLVVHPISDQLSGLSAFNVIDGQQRLTTTYAFLVALRDLWNDPEDKERIHESYLVNKWEKGDGRYKLLPGAHDRSDLKALVDGSADQATGAIGSAYKWLTNQLELMRAELGTIDFNALELAVVTRLEVVDVTTDANDNAHRIFQTLNSTGRGLSQVDLLRNHFFMLLPTRADDAYESHWAPMESSLGSWIDLFLWVETVSRGEGREVVPRDRVYAQWQEDLAEIEYDEEAVYAYVERLARSAKAYKQVVNPDDVEDAQVRLRLARLTEWGSNVYHPVALQVMSRLQDGQIEADDAARSLLYLESFMVRRMLVGTPTNNLNRTFTTTAGQMASRTGNAFADELRKSLSSSGKYWPNDTELIAGIAVEPFYKTQRATQRQFILRRLEEALPGKEKPDWLAADFSLEHVMPQNPTAAWIKVLEGSGEDDPSIAHQELIHVLGNITLTSENSVLSDHPLERKQQILETSVLKLNKEIQQTESWDRSTIDARGRKLAELAVQVWPAPLDTTDAAEGDWRTILNGVLQFLPEGEWSTLEDLAELTEVELRTLRDYLTTSSVAGRERVLRADGTIDTTLPWVSSNLAGYKSLLVAQGVIEDSTVEIAPQSQRVAPETLARLASGE</sequence>
<dbReference type="AlphaFoldDB" id="A0A1T4Z0U2"/>
<accession>A0A1T4Z0U2</accession>
<dbReference type="Pfam" id="PF07510">
    <property type="entry name" value="GmrSD_C"/>
    <property type="match status" value="1"/>
</dbReference>
<evidence type="ECO:0008006" key="5">
    <source>
        <dbReference type="Google" id="ProtNLM"/>
    </source>
</evidence>
<evidence type="ECO:0000313" key="4">
    <source>
        <dbReference type="Proteomes" id="UP000191040"/>
    </source>
</evidence>
<protein>
    <recommendedName>
        <fullName evidence="5">DUF262 domain-containing protein</fullName>
    </recommendedName>
</protein>
<dbReference type="EMBL" id="LT796768">
    <property type="protein sequence ID" value="SKB07670.1"/>
    <property type="molecule type" value="Genomic_DNA"/>
</dbReference>
<dbReference type="Pfam" id="PF03235">
    <property type="entry name" value="GmrSD_N"/>
    <property type="match status" value="1"/>
</dbReference>